<dbReference type="Proteomes" id="UP000027135">
    <property type="component" value="Unassembled WGS sequence"/>
</dbReference>
<reference evidence="2 3" key="1">
    <citation type="journal article" date="2014" name="Nat. Commun.">
        <title>Molecular traces of alternative social organization in a termite genome.</title>
        <authorList>
            <person name="Terrapon N."/>
            <person name="Li C."/>
            <person name="Robertson H.M."/>
            <person name="Ji L."/>
            <person name="Meng X."/>
            <person name="Booth W."/>
            <person name="Chen Z."/>
            <person name="Childers C.P."/>
            <person name="Glastad K.M."/>
            <person name="Gokhale K."/>
            <person name="Gowin J."/>
            <person name="Gronenberg W."/>
            <person name="Hermansen R.A."/>
            <person name="Hu H."/>
            <person name="Hunt B.G."/>
            <person name="Huylmans A.K."/>
            <person name="Khalil S.M."/>
            <person name="Mitchell R.D."/>
            <person name="Munoz-Torres M.C."/>
            <person name="Mustard J.A."/>
            <person name="Pan H."/>
            <person name="Reese J.T."/>
            <person name="Scharf M.E."/>
            <person name="Sun F."/>
            <person name="Vogel H."/>
            <person name="Xiao J."/>
            <person name="Yang W."/>
            <person name="Yang Z."/>
            <person name="Yang Z."/>
            <person name="Zhou J."/>
            <person name="Zhu J."/>
            <person name="Brent C.S."/>
            <person name="Elsik C.G."/>
            <person name="Goodisman M.A."/>
            <person name="Liberles D.A."/>
            <person name="Roe R.M."/>
            <person name="Vargo E.L."/>
            <person name="Vilcinskas A."/>
            <person name="Wang J."/>
            <person name="Bornberg-Bauer E."/>
            <person name="Korb J."/>
            <person name="Zhang G."/>
            <person name="Liebig J."/>
        </authorList>
    </citation>
    <scope>NUCLEOTIDE SEQUENCE [LARGE SCALE GENOMIC DNA]</scope>
    <source>
        <tissue evidence="2">Whole organism</tissue>
    </source>
</reference>
<evidence type="ECO:0000256" key="1">
    <source>
        <dbReference type="SAM" id="MobiDB-lite"/>
    </source>
</evidence>
<dbReference type="InParanoid" id="A0A067QVH0"/>
<gene>
    <name evidence="2" type="ORF">L798_11596</name>
</gene>
<accession>A0A067QVH0</accession>
<organism evidence="2 3">
    <name type="scientific">Zootermopsis nevadensis</name>
    <name type="common">Dampwood termite</name>
    <dbReference type="NCBI Taxonomy" id="136037"/>
    <lineage>
        <taxon>Eukaryota</taxon>
        <taxon>Metazoa</taxon>
        <taxon>Ecdysozoa</taxon>
        <taxon>Arthropoda</taxon>
        <taxon>Hexapoda</taxon>
        <taxon>Insecta</taxon>
        <taxon>Pterygota</taxon>
        <taxon>Neoptera</taxon>
        <taxon>Polyneoptera</taxon>
        <taxon>Dictyoptera</taxon>
        <taxon>Blattodea</taxon>
        <taxon>Blattoidea</taxon>
        <taxon>Termitoidae</taxon>
        <taxon>Termopsidae</taxon>
        <taxon>Zootermopsis</taxon>
    </lineage>
</organism>
<feature type="compositionally biased region" description="Basic and acidic residues" evidence="1">
    <location>
        <begin position="30"/>
        <end position="41"/>
    </location>
</feature>
<proteinExistence type="predicted"/>
<sequence length="113" mass="12581">MMKIKNKKTQDIQRKKKKKKKGCGGTRVPDQSRSEGRRGGDEAISCFWSRHKKTASGCDTTWSRLSSVTGYVLLDRSSIPGRCRIFIFITTSRPTFGFIKPGPSLGDEAVSPI</sequence>
<dbReference type="AlphaFoldDB" id="A0A067QVH0"/>
<dbReference type="EMBL" id="KK852895">
    <property type="protein sequence ID" value="KDR14188.1"/>
    <property type="molecule type" value="Genomic_DNA"/>
</dbReference>
<feature type="region of interest" description="Disordered" evidence="1">
    <location>
        <begin position="1"/>
        <end position="41"/>
    </location>
</feature>
<keyword evidence="3" id="KW-1185">Reference proteome</keyword>
<evidence type="ECO:0000313" key="3">
    <source>
        <dbReference type="Proteomes" id="UP000027135"/>
    </source>
</evidence>
<evidence type="ECO:0000313" key="2">
    <source>
        <dbReference type="EMBL" id="KDR14188.1"/>
    </source>
</evidence>
<name>A0A067QVH0_ZOONE</name>
<protein>
    <submittedName>
        <fullName evidence="2">Uncharacterized protein</fullName>
    </submittedName>
</protein>